<name>A0A0S4TXI8_RALSL</name>
<protein>
    <submittedName>
        <fullName evidence="1">Uncharacterized protein</fullName>
    </submittedName>
</protein>
<organism evidence="1">
    <name type="scientific">Ralstonia solanacearum</name>
    <name type="common">Pseudomonas solanacearum</name>
    <dbReference type="NCBI Taxonomy" id="305"/>
    <lineage>
        <taxon>Bacteria</taxon>
        <taxon>Pseudomonadati</taxon>
        <taxon>Pseudomonadota</taxon>
        <taxon>Betaproteobacteria</taxon>
        <taxon>Burkholderiales</taxon>
        <taxon>Burkholderiaceae</taxon>
        <taxon>Ralstonia</taxon>
        <taxon>Ralstonia solanacearum species complex</taxon>
    </lineage>
</organism>
<sequence length="213" mass="23769">MKKEIPPSLAAAELAAKLQASPEFLKKQQEREQARSERVARIHAEQAPLLTDLHAIGLKINSVSDLINTAERYEKAIPVLLRHLLISYSDVTKETIARSLAVPEPEVQKAWPLLVEEYRKAPMGWGIKAPGDTKEYRLGAKDGLACALSVAVTDETLPELIALAKDRTQGESRVLLLSALKKRRKKNPLAQQAIEELASDPELEREIASWRKR</sequence>
<dbReference type="EMBL" id="LN899819">
    <property type="protein sequence ID" value="CUV14734.1"/>
    <property type="molecule type" value="Genomic_DNA"/>
</dbReference>
<gene>
    <name evidence="1" type="ORF">RUN39_v1_940006</name>
</gene>
<dbReference type="AlphaFoldDB" id="A0A0S4TXI8"/>
<reference evidence="1" key="1">
    <citation type="submission" date="2015-10" db="EMBL/GenBank/DDBJ databases">
        <authorList>
            <person name="Gilbert D.G."/>
        </authorList>
    </citation>
    <scope>NUCLEOTIDE SEQUENCE</scope>
    <source>
        <strain evidence="1">Phyl III-seqv23</strain>
    </source>
</reference>
<accession>A0A0S4TXI8</accession>
<proteinExistence type="predicted"/>
<evidence type="ECO:0000313" key="1">
    <source>
        <dbReference type="EMBL" id="CUV14734.1"/>
    </source>
</evidence>